<comment type="caution">
    <text evidence="1">The sequence shown here is derived from an EMBL/GenBank/DDBJ whole genome shotgun (WGS) entry which is preliminary data.</text>
</comment>
<protein>
    <submittedName>
        <fullName evidence="1">Uncharacterized protein</fullName>
    </submittedName>
</protein>
<organism evidence="1 2">
    <name type="scientific">Bagarius yarrelli</name>
    <name type="common">Goonch</name>
    <name type="synonym">Bagrus yarrelli</name>
    <dbReference type="NCBI Taxonomy" id="175774"/>
    <lineage>
        <taxon>Eukaryota</taxon>
        <taxon>Metazoa</taxon>
        <taxon>Chordata</taxon>
        <taxon>Craniata</taxon>
        <taxon>Vertebrata</taxon>
        <taxon>Euteleostomi</taxon>
        <taxon>Actinopterygii</taxon>
        <taxon>Neopterygii</taxon>
        <taxon>Teleostei</taxon>
        <taxon>Ostariophysi</taxon>
        <taxon>Siluriformes</taxon>
        <taxon>Sisoridae</taxon>
        <taxon>Sisorinae</taxon>
        <taxon>Bagarius</taxon>
    </lineage>
</organism>
<sequence length="203" mass="23500">MVPAAHHAINQSLLDELRRTGKSPTGMANQVAKMMHLKFERANMAYLLACQNVLDSESEKYSQKSITGFIRKETQTAPFGEYDDADGWNGLSVSAHYLTDCLLYEYQHQQEAIQRLLQGTFGQAFRSDHTRKVSRKRHKNRWKPMYQGLANHYSNANVEKAQYQWVDRDCCAAFRVPDPKETEHLNWDAWRTVDVVIAEASFW</sequence>
<dbReference type="OrthoDB" id="8931359at2759"/>
<dbReference type="EMBL" id="VCAZ01000293">
    <property type="protein sequence ID" value="TTU93289.1"/>
    <property type="molecule type" value="Genomic_DNA"/>
</dbReference>
<proteinExistence type="predicted"/>
<name>A0A556VV69_BAGYA</name>
<evidence type="ECO:0000313" key="1">
    <source>
        <dbReference type="EMBL" id="TTU93289.1"/>
    </source>
</evidence>
<dbReference type="AlphaFoldDB" id="A0A556VV69"/>
<reference evidence="1 2" key="1">
    <citation type="journal article" date="2019" name="Genome Biol. Evol.">
        <title>Whole-Genome Sequencing of the Giant Devil Catfish, Bagarius yarrelli.</title>
        <authorList>
            <person name="Jiang W."/>
            <person name="Lv Y."/>
            <person name="Cheng L."/>
            <person name="Yang K."/>
            <person name="Chao B."/>
            <person name="Wang X."/>
            <person name="Li Y."/>
            <person name="Pan X."/>
            <person name="You X."/>
            <person name="Zhang Y."/>
            <person name="Yang J."/>
            <person name="Li J."/>
            <person name="Zhang X."/>
            <person name="Liu S."/>
            <person name="Sun C."/>
            <person name="Yang J."/>
            <person name="Shi Q."/>
        </authorList>
    </citation>
    <scope>NUCLEOTIDE SEQUENCE [LARGE SCALE GENOMIC DNA]</scope>
    <source>
        <strain evidence="1">JWS20170419001</strain>
        <tissue evidence="1">Muscle</tissue>
    </source>
</reference>
<keyword evidence="2" id="KW-1185">Reference proteome</keyword>
<evidence type="ECO:0000313" key="2">
    <source>
        <dbReference type="Proteomes" id="UP000319801"/>
    </source>
</evidence>
<dbReference type="Proteomes" id="UP000319801">
    <property type="component" value="Unassembled WGS sequence"/>
</dbReference>
<gene>
    <name evidence="1" type="ORF">Baya_15230</name>
</gene>
<accession>A0A556VV69</accession>